<comment type="similarity">
    <text evidence="12">Belongs to the OXA1/ALB3/YidC family. Type 2 subfamily.</text>
</comment>
<dbReference type="InterPro" id="IPR023060">
    <property type="entry name" value="YidC/YidC1/YidC2_Firmicutes"/>
</dbReference>
<dbReference type="CDD" id="cd20070">
    <property type="entry name" value="5TM_YidC_Alb3"/>
    <property type="match status" value="1"/>
</dbReference>
<evidence type="ECO:0000256" key="4">
    <source>
        <dbReference type="ARBA" id="ARBA00022692"/>
    </source>
</evidence>
<comment type="caution">
    <text evidence="14">The sequence shown here is derived from an EMBL/GenBank/DDBJ whole genome shotgun (WGS) entry which is preliminary data.</text>
</comment>
<keyword evidence="3 12" id="KW-1003">Cell membrane</keyword>
<dbReference type="PANTHER" id="PTHR12428:SF65">
    <property type="entry name" value="CYTOCHROME C OXIDASE ASSEMBLY PROTEIN COX18, MITOCHONDRIAL"/>
    <property type="match status" value="1"/>
</dbReference>
<evidence type="ECO:0000256" key="2">
    <source>
        <dbReference type="ARBA" id="ARBA00022448"/>
    </source>
</evidence>
<keyword evidence="4 12" id="KW-0812">Transmembrane</keyword>
<dbReference type="PROSITE" id="PS51257">
    <property type="entry name" value="PROKAR_LIPOPROTEIN"/>
    <property type="match status" value="1"/>
</dbReference>
<dbReference type="Proteomes" id="UP001595752">
    <property type="component" value="Unassembled WGS sequence"/>
</dbReference>
<evidence type="ECO:0000256" key="12">
    <source>
        <dbReference type="HAMAP-Rule" id="MF_01811"/>
    </source>
</evidence>
<gene>
    <name evidence="12 14" type="primary">yidC</name>
    <name evidence="14" type="ORF">ACFOU2_17625</name>
</gene>
<evidence type="ECO:0000259" key="13">
    <source>
        <dbReference type="Pfam" id="PF02096"/>
    </source>
</evidence>
<evidence type="ECO:0000256" key="9">
    <source>
        <dbReference type="ARBA" id="ARBA00023139"/>
    </source>
</evidence>
<proteinExistence type="inferred from homology"/>
<evidence type="ECO:0000256" key="3">
    <source>
        <dbReference type="ARBA" id="ARBA00022475"/>
    </source>
</evidence>
<keyword evidence="15" id="KW-1185">Reference proteome</keyword>
<evidence type="ECO:0000256" key="8">
    <source>
        <dbReference type="ARBA" id="ARBA00023136"/>
    </source>
</evidence>
<comment type="function">
    <text evidence="12">Required for the insertion and/or proper folding and/or complex formation of integral membrane proteins into the membrane. Involved in integration of membrane proteins that insert both dependently and independently of the Sec translocase complex, as well as at least some lipoproteins.</text>
</comment>
<evidence type="ECO:0000256" key="1">
    <source>
        <dbReference type="ARBA" id="ARBA00004651"/>
    </source>
</evidence>
<dbReference type="PANTHER" id="PTHR12428">
    <property type="entry name" value="OXA1"/>
    <property type="match status" value="1"/>
</dbReference>
<evidence type="ECO:0000313" key="15">
    <source>
        <dbReference type="Proteomes" id="UP001595752"/>
    </source>
</evidence>
<dbReference type="NCBIfam" id="TIGR03592">
    <property type="entry name" value="yidC_oxa1_cterm"/>
    <property type="match status" value="1"/>
</dbReference>
<comment type="caution">
    <text evidence="12">Lacks conserved residue(s) required for the propagation of feature annotation.</text>
</comment>
<sequence length="246" mass="27693">MKSKLLILASFLLVVLSGCNLKEPITAESPGIWNHFFVYPMSMLLTKVAETVGGSYGLSIIIVTIIIRLVLLPLILKQQKSTMAMQVLRPEMENLRKKYPSKDMESQQKMQKEMMELYQKHNINPLGGCLPLLVQFPIIMAFYYAIGRTEAIAEHSFLWVSLGQPDSLHILPIVAAITTFIQIKVGMTDEVPPQMKITMYIMPLFVLMAGFSLPAALALYWVIGNLFGIAQGIYLKKRMKILQKSA</sequence>
<keyword evidence="9" id="KW-0564">Palmitate</keyword>
<protein>
    <recommendedName>
        <fullName evidence="12">Membrane protein insertase YidC</fullName>
    </recommendedName>
    <alternativeName>
        <fullName evidence="12">Foldase YidC</fullName>
    </alternativeName>
    <alternativeName>
        <fullName evidence="12">Membrane integrase YidC</fullName>
    </alternativeName>
    <alternativeName>
        <fullName evidence="12">Membrane protein YidC</fullName>
    </alternativeName>
</protein>
<evidence type="ECO:0000256" key="7">
    <source>
        <dbReference type="ARBA" id="ARBA00022989"/>
    </source>
</evidence>
<comment type="subcellular location">
    <subcellularLocation>
        <location evidence="1 12">Cell membrane</location>
        <topology evidence="1 12">Multi-pass membrane protein</topology>
    </subcellularLocation>
</comment>
<reference evidence="15" key="1">
    <citation type="journal article" date="2019" name="Int. J. Syst. Evol. Microbiol.">
        <title>The Global Catalogue of Microorganisms (GCM) 10K type strain sequencing project: providing services to taxonomists for standard genome sequencing and annotation.</title>
        <authorList>
            <consortium name="The Broad Institute Genomics Platform"/>
            <consortium name="The Broad Institute Genome Sequencing Center for Infectious Disease"/>
            <person name="Wu L."/>
            <person name="Ma J."/>
        </authorList>
    </citation>
    <scope>NUCLEOTIDE SEQUENCE [LARGE SCALE GENOMIC DNA]</scope>
    <source>
        <strain evidence="15">CCUG 61889</strain>
    </source>
</reference>
<dbReference type="Pfam" id="PF02096">
    <property type="entry name" value="60KD_IMP"/>
    <property type="match status" value="1"/>
</dbReference>
<dbReference type="InterPro" id="IPR047196">
    <property type="entry name" value="YidC_ALB_C"/>
</dbReference>
<evidence type="ECO:0000313" key="14">
    <source>
        <dbReference type="EMBL" id="MFC3885190.1"/>
    </source>
</evidence>
<evidence type="ECO:0000256" key="5">
    <source>
        <dbReference type="ARBA" id="ARBA00022729"/>
    </source>
</evidence>
<dbReference type="EMBL" id="JBHRZT010000068">
    <property type="protein sequence ID" value="MFC3885190.1"/>
    <property type="molecule type" value="Genomic_DNA"/>
</dbReference>
<dbReference type="PRINTS" id="PR00701">
    <property type="entry name" value="60KDINNERMP"/>
</dbReference>
<keyword evidence="5 12" id="KW-0732">Signal</keyword>
<keyword evidence="10 12" id="KW-0143">Chaperone</keyword>
<keyword evidence="7 12" id="KW-1133">Transmembrane helix</keyword>
<evidence type="ECO:0000256" key="11">
    <source>
        <dbReference type="ARBA" id="ARBA00023288"/>
    </source>
</evidence>
<evidence type="ECO:0000256" key="6">
    <source>
        <dbReference type="ARBA" id="ARBA00022927"/>
    </source>
</evidence>
<keyword evidence="6 12" id="KW-0653">Protein transport</keyword>
<feature type="domain" description="Membrane insertase YidC/Oxa/ALB C-terminal" evidence="13">
    <location>
        <begin position="56"/>
        <end position="237"/>
    </location>
</feature>
<keyword evidence="8 12" id="KW-0472">Membrane</keyword>
<dbReference type="InterPro" id="IPR001708">
    <property type="entry name" value="YidC/ALB3/OXA1/COX18"/>
</dbReference>
<accession>A0ABV8B5K9</accession>
<dbReference type="InterPro" id="IPR028055">
    <property type="entry name" value="YidC/Oxa/ALB_C"/>
</dbReference>
<organism evidence="14 15">
    <name type="scientific">Bacillus songklensis</name>
    <dbReference type="NCBI Taxonomy" id="1069116"/>
    <lineage>
        <taxon>Bacteria</taxon>
        <taxon>Bacillati</taxon>
        <taxon>Bacillota</taxon>
        <taxon>Bacilli</taxon>
        <taxon>Bacillales</taxon>
        <taxon>Bacillaceae</taxon>
        <taxon>Bacillus</taxon>
    </lineage>
</organism>
<keyword evidence="2 12" id="KW-0813">Transport</keyword>
<evidence type="ECO:0000256" key="10">
    <source>
        <dbReference type="ARBA" id="ARBA00023186"/>
    </source>
</evidence>
<dbReference type="HAMAP" id="MF_01811">
    <property type="entry name" value="YidC_type2"/>
    <property type="match status" value="1"/>
</dbReference>
<name>A0ABV8B5K9_9BACI</name>
<feature type="transmembrane region" description="Helical" evidence="12">
    <location>
        <begin position="123"/>
        <end position="147"/>
    </location>
</feature>
<dbReference type="RefSeq" id="WP_377917349.1">
    <property type="nucleotide sequence ID" value="NZ_JBHRZT010000068.1"/>
</dbReference>
<feature type="transmembrane region" description="Helical" evidence="12">
    <location>
        <begin position="56"/>
        <end position="76"/>
    </location>
</feature>
<keyword evidence="11 12" id="KW-0449">Lipoprotein</keyword>